<gene>
    <name evidence="3" type="ORF">ONZ51_g2262</name>
</gene>
<evidence type="ECO:0000313" key="3">
    <source>
        <dbReference type="EMBL" id="KAJ8494506.1"/>
    </source>
</evidence>
<name>A0AAD7XC70_9APHY</name>
<dbReference type="GO" id="GO:0047134">
    <property type="term" value="F:protein-disulfide reductase [NAD(P)H] activity"/>
    <property type="evidence" value="ECO:0007669"/>
    <property type="project" value="InterPro"/>
</dbReference>
<dbReference type="AlphaFoldDB" id="A0AAD7XC70"/>
<sequence>MPLQHSPDPAEPSWVQGVTADFLIFYSSRDESGKLWCPDCVAVENVVEQTFGSADGPSAVIVYVGQRTAWKTPANPYRAGPWNVNSIPTVIRSRDGARLVEEEISERLAAFVRE</sequence>
<comment type="similarity">
    <text evidence="1">Belongs to the thioredoxin family.</text>
</comment>
<comment type="caution">
    <text evidence="3">The sequence shown here is derived from an EMBL/GenBank/DDBJ whole genome shotgun (WGS) entry which is preliminary data.</text>
</comment>
<evidence type="ECO:0000313" key="4">
    <source>
        <dbReference type="Proteomes" id="UP001215151"/>
    </source>
</evidence>
<dbReference type="Proteomes" id="UP001215151">
    <property type="component" value="Unassembled WGS sequence"/>
</dbReference>
<dbReference type="PANTHER" id="PTHR12452">
    <property type="entry name" value="42-9-9 PROTEIN-RELATED"/>
    <property type="match status" value="1"/>
</dbReference>
<protein>
    <recommendedName>
        <fullName evidence="2">Thioredoxin domain-containing protein</fullName>
    </recommendedName>
</protein>
<dbReference type="InterPro" id="IPR045108">
    <property type="entry name" value="TXNDC17-like"/>
</dbReference>
<dbReference type="InterPro" id="IPR010357">
    <property type="entry name" value="TXNDC17_dom"/>
</dbReference>
<dbReference type="Gene3D" id="3.40.30.10">
    <property type="entry name" value="Glutaredoxin"/>
    <property type="match status" value="1"/>
</dbReference>
<dbReference type="EMBL" id="JAPEVG010000035">
    <property type="protein sequence ID" value="KAJ8494506.1"/>
    <property type="molecule type" value="Genomic_DNA"/>
</dbReference>
<dbReference type="GO" id="GO:0005829">
    <property type="term" value="C:cytosol"/>
    <property type="evidence" value="ECO:0007669"/>
    <property type="project" value="TreeGrafter"/>
</dbReference>
<dbReference type="PANTHER" id="PTHR12452:SF0">
    <property type="entry name" value="THIOREDOXIN DOMAIN-CONTAINING PROTEIN 17"/>
    <property type="match status" value="1"/>
</dbReference>
<accession>A0AAD7XC70</accession>
<evidence type="ECO:0000259" key="2">
    <source>
        <dbReference type="Pfam" id="PF06110"/>
    </source>
</evidence>
<feature type="domain" description="Thioredoxin" evidence="2">
    <location>
        <begin position="21"/>
        <end position="106"/>
    </location>
</feature>
<keyword evidence="4" id="KW-1185">Reference proteome</keyword>
<dbReference type="SUPFAM" id="SSF52833">
    <property type="entry name" value="Thioredoxin-like"/>
    <property type="match status" value="1"/>
</dbReference>
<dbReference type="Pfam" id="PF06110">
    <property type="entry name" value="TXD17-like_Trx"/>
    <property type="match status" value="1"/>
</dbReference>
<evidence type="ECO:0000256" key="1">
    <source>
        <dbReference type="ARBA" id="ARBA00008987"/>
    </source>
</evidence>
<reference evidence="3" key="1">
    <citation type="submission" date="2022-11" db="EMBL/GenBank/DDBJ databases">
        <title>Genome Sequence of Cubamyces cubensis.</title>
        <authorList>
            <person name="Buettner E."/>
        </authorList>
    </citation>
    <scope>NUCLEOTIDE SEQUENCE</scope>
    <source>
        <strain evidence="3">MPL-01</strain>
    </source>
</reference>
<dbReference type="InterPro" id="IPR036249">
    <property type="entry name" value="Thioredoxin-like_sf"/>
</dbReference>
<organism evidence="3 4">
    <name type="scientific">Trametes cubensis</name>
    <dbReference type="NCBI Taxonomy" id="1111947"/>
    <lineage>
        <taxon>Eukaryota</taxon>
        <taxon>Fungi</taxon>
        <taxon>Dikarya</taxon>
        <taxon>Basidiomycota</taxon>
        <taxon>Agaricomycotina</taxon>
        <taxon>Agaricomycetes</taxon>
        <taxon>Polyporales</taxon>
        <taxon>Polyporaceae</taxon>
        <taxon>Trametes</taxon>
    </lineage>
</organism>
<proteinExistence type="inferred from homology"/>